<evidence type="ECO:0000256" key="1">
    <source>
        <dbReference type="ARBA" id="ARBA00004651"/>
    </source>
</evidence>
<evidence type="ECO:0000259" key="12">
    <source>
        <dbReference type="Pfam" id="PF01094"/>
    </source>
</evidence>
<feature type="non-terminal residue" evidence="13">
    <location>
        <position position="1"/>
    </location>
</feature>
<evidence type="ECO:0000256" key="7">
    <source>
        <dbReference type="ARBA" id="ARBA00023136"/>
    </source>
</evidence>
<dbReference type="PANTHER" id="PTHR10519:SF74">
    <property type="entry name" value="GAMMA-AMINOBUTYRIC ACID TYPE B RECEPTOR SUBUNIT 2"/>
    <property type="match status" value="1"/>
</dbReference>
<evidence type="ECO:0000313" key="14">
    <source>
        <dbReference type="Proteomes" id="UP000296049"/>
    </source>
</evidence>
<protein>
    <recommendedName>
        <fullName evidence="11">Gamma-aminobutyric acid type B receptor subunit 2</fullName>
    </recommendedName>
</protein>
<feature type="non-terminal residue" evidence="13">
    <location>
        <position position="253"/>
    </location>
</feature>
<keyword evidence="7" id="KW-0472">Membrane</keyword>
<dbReference type="InterPro" id="IPR001828">
    <property type="entry name" value="ANF_lig-bd_rcpt"/>
</dbReference>
<keyword evidence="6" id="KW-0297">G-protein coupled receptor</keyword>
<proteinExistence type="predicted"/>
<dbReference type="CDD" id="cd06366">
    <property type="entry name" value="PBP1_GABAb_receptor"/>
    <property type="match status" value="1"/>
</dbReference>
<keyword evidence="10" id="KW-0807">Transducer</keyword>
<dbReference type="FunFam" id="3.40.50.2300:FF:000063">
    <property type="entry name" value="Gamma-aminobutyric acid type B receptor subunit"/>
    <property type="match status" value="1"/>
</dbReference>
<dbReference type="PANTHER" id="PTHR10519">
    <property type="entry name" value="GABA-B RECEPTOR"/>
    <property type="match status" value="1"/>
</dbReference>
<name>R0M0G0_ANAPL</name>
<sequence>AATTPELADKKKYPYFFRTVPSDNAVNPAILKLLKYYQWKRVGTLTQDVQRFSEVRNDLTGVLYGEDIEISDTESFSNDPCTSVKKLKGNDVRIILGQFDEEMAVKVFCCAYDEEMYGSKYQWIIPGWYENLWWESWINSSQCLSKNLLAAMEGYIGVDFEPLSSKMIKTISGRTPQQYEREYNAKRGDGQSSKFHGYAYDGIWVIAKTLQRAMKYLNATNKHQKIEDFNYTNHKLGKIFLDAMNETNFFGVT</sequence>
<dbReference type="InterPro" id="IPR028082">
    <property type="entry name" value="Peripla_BP_I"/>
</dbReference>
<dbReference type="Pfam" id="PF01094">
    <property type="entry name" value="ANF_receptor"/>
    <property type="match status" value="1"/>
</dbReference>
<dbReference type="EMBL" id="KB742516">
    <property type="protein sequence ID" value="EOB07595.1"/>
    <property type="molecule type" value="Genomic_DNA"/>
</dbReference>
<evidence type="ECO:0000256" key="6">
    <source>
        <dbReference type="ARBA" id="ARBA00023040"/>
    </source>
</evidence>
<evidence type="ECO:0000256" key="10">
    <source>
        <dbReference type="ARBA" id="ARBA00023224"/>
    </source>
</evidence>
<keyword evidence="2" id="KW-1003">Cell membrane</keyword>
<evidence type="ECO:0000313" key="13">
    <source>
        <dbReference type="EMBL" id="EOB07595.1"/>
    </source>
</evidence>
<gene>
    <name evidence="13" type="ORF">Anapl_18638</name>
</gene>
<keyword evidence="5" id="KW-1133">Transmembrane helix</keyword>
<dbReference type="Gene3D" id="3.40.50.2300">
    <property type="match status" value="1"/>
</dbReference>
<feature type="domain" description="Receptor ligand binding region" evidence="12">
    <location>
        <begin position="1"/>
        <end position="253"/>
    </location>
</feature>
<accession>R0M0G0</accession>
<evidence type="ECO:0000256" key="9">
    <source>
        <dbReference type="ARBA" id="ARBA00023180"/>
    </source>
</evidence>
<evidence type="ECO:0000256" key="11">
    <source>
        <dbReference type="ARBA" id="ARBA00073785"/>
    </source>
</evidence>
<keyword evidence="3" id="KW-0812">Transmembrane</keyword>
<keyword evidence="4" id="KW-0732">Signal</keyword>
<dbReference type="InterPro" id="IPR002455">
    <property type="entry name" value="GPCR3_GABA-B"/>
</dbReference>
<dbReference type="GO" id="GO:0038039">
    <property type="term" value="C:G protein-coupled receptor heterodimeric complex"/>
    <property type="evidence" value="ECO:0007669"/>
    <property type="project" value="TreeGrafter"/>
</dbReference>
<comment type="subcellular location">
    <subcellularLocation>
        <location evidence="1">Cell membrane</location>
        <topology evidence="1">Multi-pass membrane protein</topology>
    </subcellularLocation>
</comment>
<dbReference type="PRINTS" id="PR01176">
    <property type="entry name" value="GABABRECEPTR"/>
</dbReference>
<keyword evidence="8 13" id="KW-0675">Receptor</keyword>
<evidence type="ECO:0000256" key="3">
    <source>
        <dbReference type="ARBA" id="ARBA00022692"/>
    </source>
</evidence>
<organism evidence="13 14">
    <name type="scientific">Anas platyrhynchos</name>
    <name type="common">Mallard</name>
    <name type="synonym">Anas boschas</name>
    <dbReference type="NCBI Taxonomy" id="8839"/>
    <lineage>
        <taxon>Eukaryota</taxon>
        <taxon>Metazoa</taxon>
        <taxon>Chordata</taxon>
        <taxon>Craniata</taxon>
        <taxon>Vertebrata</taxon>
        <taxon>Euteleostomi</taxon>
        <taxon>Archelosauria</taxon>
        <taxon>Archosauria</taxon>
        <taxon>Dinosauria</taxon>
        <taxon>Saurischia</taxon>
        <taxon>Theropoda</taxon>
        <taxon>Coelurosauria</taxon>
        <taxon>Aves</taxon>
        <taxon>Neognathae</taxon>
        <taxon>Galloanserae</taxon>
        <taxon>Anseriformes</taxon>
        <taxon>Anatidae</taxon>
        <taxon>Anatinae</taxon>
        <taxon>Anas</taxon>
    </lineage>
</organism>
<evidence type="ECO:0000256" key="8">
    <source>
        <dbReference type="ARBA" id="ARBA00023170"/>
    </source>
</evidence>
<evidence type="ECO:0000256" key="5">
    <source>
        <dbReference type="ARBA" id="ARBA00022989"/>
    </source>
</evidence>
<reference evidence="14" key="1">
    <citation type="journal article" date="2013" name="Nat. Genet.">
        <title>The duck genome and transcriptome provide insight into an avian influenza virus reservoir species.</title>
        <authorList>
            <person name="Huang Y."/>
            <person name="Li Y."/>
            <person name="Burt D.W."/>
            <person name="Chen H."/>
            <person name="Zhang Y."/>
            <person name="Qian W."/>
            <person name="Kim H."/>
            <person name="Gan S."/>
            <person name="Zhao Y."/>
            <person name="Li J."/>
            <person name="Yi K."/>
            <person name="Feng H."/>
            <person name="Zhu P."/>
            <person name="Li B."/>
            <person name="Liu Q."/>
            <person name="Fairley S."/>
            <person name="Magor K.E."/>
            <person name="Du Z."/>
            <person name="Hu X."/>
            <person name="Goodman L."/>
            <person name="Tafer H."/>
            <person name="Vignal A."/>
            <person name="Lee T."/>
            <person name="Kim K.W."/>
            <person name="Sheng Z."/>
            <person name="An Y."/>
            <person name="Searle S."/>
            <person name="Herrero J."/>
            <person name="Groenen M.A."/>
            <person name="Crooijmans R.P."/>
            <person name="Faraut T."/>
            <person name="Cai Q."/>
            <person name="Webster R.G."/>
            <person name="Aldridge J.R."/>
            <person name="Warren W.C."/>
            <person name="Bartschat S."/>
            <person name="Kehr S."/>
            <person name="Marz M."/>
            <person name="Stadler P.F."/>
            <person name="Smith J."/>
            <person name="Kraus R.H."/>
            <person name="Zhao Y."/>
            <person name="Ren L."/>
            <person name="Fei J."/>
            <person name="Morisson M."/>
            <person name="Kaiser P."/>
            <person name="Griffin D.K."/>
            <person name="Rao M."/>
            <person name="Pitel F."/>
            <person name="Wang J."/>
            <person name="Li N."/>
        </authorList>
    </citation>
    <scope>NUCLEOTIDE SEQUENCE [LARGE SCALE GENOMIC DNA]</scope>
</reference>
<keyword evidence="9" id="KW-0325">Glycoprotein</keyword>
<dbReference type="GO" id="GO:0004965">
    <property type="term" value="F:G protein-coupled GABA receptor activity"/>
    <property type="evidence" value="ECO:0007669"/>
    <property type="project" value="InterPro"/>
</dbReference>
<keyword evidence="14" id="KW-1185">Reference proteome</keyword>
<dbReference type="Proteomes" id="UP000296049">
    <property type="component" value="Unassembled WGS sequence"/>
</dbReference>
<evidence type="ECO:0000256" key="4">
    <source>
        <dbReference type="ARBA" id="ARBA00022729"/>
    </source>
</evidence>
<dbReference type="GO" id="GO:0007214">
    <property type="term" value="P:gamma-aminobutyric acid signaling pathway"/>
    <property type="evidence" value="ECO:0007669"/>
    <property type="project" value="TreeGrafter"/>
</dbReference>
<evidence type="ECO:0000256" key="2">
    <source>
        <dbReference type="ARBA" id="ARBA00022475"/>
    </source>
</evidence>
<dbReference type="AlphaFoldDB" id="R0M0G0"/>
<dbReference type="SUPFAM" id="SSF53822">
    <property type="entry name" value="Periplasmic binding protein-like I"/>
    <property type="match status" value="1"/>
</dbReference>